<feature type="domain" description="ALMS motif" evidence="5">
    <location>
        <begin position="1776"/>
        <end position="1909"/>
    </location>
</feature>
<protein>
    <recommendedName>
        <fullName evidence="5">ALMS motif domain-containing protein</fullName>
    </recommendedName>
</protein>
<feature type="compositionally biased region" description="Polar residues" evidence="4">
    <location>
        <begin position="468"/>
        <end position="483"/>
    </location>
</feature>
<accession>A0A913XZI0</accession>
<feature type="region of interest" description="Disordered" evidence="4">
    <location>
        <begin position="1606"/>
        <end position="1729"/>
    </location>
</feature>
<name>A0A913XZI0_EXADI</name>
<keyword evidence="7" id="KW-1185">Reference proteome</keyword>
<feature type="compositionally biased region" description="Polar residues" evidence="4">
    <location>
        <begin position="768"/>
        <end position="777"/>
    </location>
</feature>
<feature type="region of interest" description="Disordered" evidence="4">
    <location>
        <begin position="1811"/>
        <end position="1855"/>
    </location>
</feature>
<dbReference type="InterPro" id="IPR029299">
    <property type="entry name" value="ALMS_motif"/>
</dbReference>
<evidence type="ECO:0000259" key="5">
    <source>
        <dbReference type="Pfam" id="PF15309"/>
    </source>
</evidence>
<reference evidence="6" key="1">
    <citation type="submission" date="2022-11" db="UniProtKB">
        <authorList>
            <consortium name="EnsemblMetazoa"/>
        </authorList>
    </citation>
    <scope>IDENTIFICATION</scope>
</reference>
<comment type="subcellular location">
    <subcellularLocation>
        <location evidence="1">Cytoplasm</location>
        <location evidence="1">Cytoskeleton</location>
        <location evidence="1">Microtubule organizing center</location>
        <location evidence="1">Centrosome</location>
    </subcellularLocation>
</comment>
<dbReference type="KEGG" id="epa:110250464"/>
<feature type="region of interest" description="Disordered" evidence="4">
    <location>
        <begin position="468"/>
        <end position="524"/>
    </location>
</feature>
<feature type="region of interest" description="Disordered" evidence="4">
    <location>
        <begin position="567"/>
        <end position="606"/>
    </location>
</feature>
<dbReference type="OrthoDB" id="5972008at2759"/>
<feature type="compositionally biased region" description="Low complexity" evidence="4">
    <location>
        <begin position="1427"/>
        <end position="1440"/>
    </location>
</feature>
<feature type="compositionally biased region" description="Basic and acidic residues" evidence="4">
    <location>
        <begin position="584"/>
        <end position="595"/>
    </location>
</feature>
<feature type="region of interest" description="Disordered" evidence="4">
    <location>
        <begin position="742"/>
        <end position="809"/>
    </location>
</feature>
<evidence type="ECO:0000256" key="2">
    <source>
        <dbReference type="ARBA" id="ARBA00022490"/>
    </source>
</evidence>
<feature type="region of interest" description="Disordered" evidence="4">
    <location>
        <begin position="1044"/>
        <end position="1064"/>
    </location>
</feature>
<feature type="compositionally biased region" description="Basic and acidic residues" evidence="4">
    <location>
        <begin position="1247"/>
        <end position="1266"/>
    </location>
</feature>
<feature type="region of interest" description="Disordered" evidence="4">
    <location>
        <begin position="51"/>
        <end position="101"/>
    </location>
</feature>
<keyword evidence="2" id="KW-0963">Cytoplasm</keyword>
<evidence type="ECO:0000256" key="3">
    <source>
        <dbReference type="ARBA" id="ARBA00023212"/>
    </source>
</evidence>
<feature type="region of interest" description="Disordered" evidence="4">
    <location>
        <begin position="1573"/>
        <end position="1593"/>
    </location>
</feature>
<feature type="compositionally biased region" description="Low complexity" evidence="4">
    <location>
        <begin position="743"/>
        <end position="755"/>
    </location>
</feature>
<dbReference type="RefSeq" id="XP_020912721.1">
    <property type="nucleotide sequence ID" value="XM_021057062.2"/>
</dbReference>
<dbReference type="Proteomes" id="UP000887567">
    <property type="component" value="Unplaced"/>
</dbReference>
<feature type="compositionally biased region" description="Basic and acidic residues" evidence="4">
    <location>
        <begin position="1606"/>
        <end position="1640"/>
    </location>
</feature>
<feature type="compositionally biased region" description="Polar residues" evidence="4">
    <location>
        <begin position="570"/>
        <end position="583"/>
    </location>
</feature>
<dbReference type="GO" id="GO:0005813">
    <property type="term" value="C:centrosome"/>
    <property type="evidence" value="ECO:0007669"/>
    <property type="project" value="UniProtKB-SubCell"/>
</dbReference>
<feature type="compositionally biased region" description="Polar residues" evidence="4">
    <location>
        <begin position="500"/>
        <end position="517"/>
    </location>
</feature>
<feature type="compositionally biased region" description="Polar residues" evidence="4">
    <location>
        <begin position="1045"/>
        <end position="1064"/>
    </location>
</feature>
<feature type="compositionally biased region" description="Polar residues" evidence="4">
    <location>
        <begin position="51"/>
        <end position="70"/>
    </location>
</feature>
<feature type="compositionally biased region" description="Low complexity" evidence="4">
    <location>
        <begin position="116"/>
        <end position="130"/>
    </location>
</feature>
<feature type="compositionally biased region" description="Low complexity" evidence="4">
    <location>
        <begin position="1481"/>
        <end position="1493"/>
    </location>
</feature>
<feature type="region of interest" description="Disordered" evidence="4">
    <location>
        <begin position="115"/>
        <end position="137"/>
    </location>
</feature>
<evidence type="ECO:0000256" key="1">
    <source>
        <dbReference type="ARBA" id="ARBA00004300"/>
    </source>
</evidence>
<dbReference type="EnsemblMetazoa" id="XM_021057062.2">
    <property type="protein sequence ID" value="XP_020912721.1"/>
    <property type="gene ID" value="LOC110250464"/>
</dbReference>
<proteinExistence type="predicted"/>
<organism evidence="6 7">
    <name type="scientific">Exaiptasia diaphana</name>
    <name type="common">Tropical sea anemone</name>
    <name type="synonym">Aiptasia pulchella</name>
    <dbReference type="NCBI Taxonomy" id="2652724"/>
    <lineage>
        <taxon>Eukaryota</taxon>
        <taxon>Metazoa</taxon>
        <taxon>Cnidaria</taxon>
        <taxon>Anthozoa</taxon>
        <taxon>Hexacorallia</taxon>
        <taxon>Actiniaria</taxon>
        <taxon>Aiptasiidae</taxon>
        <taxon>Exaiptasia</taxon>
    </lineage>
</organism>
<feature type="compositionally biased region" description="Polar residues" evidence="4">
    <location>
        <begin position="1267"/>
        <end position="1277"/>
    </location>
</feature>
<feature type="compositionally biased region" description="Basic and acidic residues" evidence="4">
    <location>
        <begin position="71"/>
        <end position="83"/>
    </location>
</feature>
<feature type="compositionally biased region" description="Basic and acidic residues" evidence="4">
    <location>
        <begin position="780"/>
        <end position="795"/>
    </location>
</feature>
<feature type="compositionally biased region" description="Basic and acidic residues" evidence="4">
    <location>
        <begin position="1293"/>
        <end position="1309"/>
    </location>
</feature>
<dbReference type="OMA" id="WSEDSHE"/>
<feature type="compositionally biased region" description="Basic and acidic residues" evidence="4">
    <location>
        <begin position="1663"/>
        <end position="1703"/>
    </location>
</feature>
<feature type="compositionally biased region" description="Basic and acidic residues" evidence="4">
    <location>
        <begin position="1317"/>
        <end position="1329"/>
    </location>
</feature>
<feature type="compositionally biased region" description="Low complexity" evidence="4">
    <location>
        <begin position="200"/>
        <end position="210"/>
    </location>
</feature>
<feature type="region of interest" description="Disordered" evidence="4">
    <location>
        <begin position="161"/>
        <end position="219"/>
    </location>
</feature>
<evidence type="ECO:0000313" key="6">
    <source>
        <dbReference type="EnsemblMetazoa" id="XP_020912721.1"/>
    </source>
</evidence>
<evidence type="ECO:0000313" key="7">
    <source>
        <dbReference type="Proteomes" id="UP000887567"/>
    </source>
</evidence>
<evidence type="ECO:0000256" key="4">
    <source>
        <dbReference type="SAM" id="MobiDB-lite"/>
    </source>
</evidence>
<feature type="region of interest" description="Disordered" evidence="4">
    <location>
        <begin position="1120"/>
        <end position="1364"/>
    </location>
</feature>
<feature type="compositionally biased region" description="Basic and acidic residues" evidence="4">
    <location>
        <begin position="1354"/>
        <end position="1364"/>
    </location>
</feature>
<feature type="region of interest" description="Disordered" evidence="4">
    <location>
        <begin position="1476"/>
        <end position="1497"/>
    </location>
</feature>
<sequence>MASPAAVQPEATHLSPDSVAQEIAQDYTNQWHLLEQLKSSVAVVDPLQETNNHQTIIPSPQSSINNGTADSRQEETKADDKDWYLLPDAGSSGHSSETEGDSALEISDLRNNADISYNSNRSSSSKSNSQNKEHLNKDSLYQEQWHVLEELKASVKAMQWGSDSSLDVSRKEESQTRPCSKNGDFVEPHKRTPAGSVNLTSGSIGSSSSGTGSGARDAVHPRIPQANASHAEQHFDVQLYSGTSIASEQPESKNTSSDLSLESENLVFAELPNRPATIGNYGASDGSTYPFNTVPLPQQQNFNISMGAPQQGVSSPFNPNVSPLVGSPLFFVPEYSSDGVISKAPMSARERLQPDGRDGPDLMSVPTAVQTVPGLVSYPLSGGSSQNSSGTASQALSSSSDLTAPNDLGNVVPVGPDINQIINTTNINMGTISDDNAIIGLDSQDPLNSHFNYGGSNTSLQNVKEAQLSLSPPWQPNGSSSEATAAPLQDDGTNSKDTIRLSSGGQSFTPVTEGSYSDSKRSSVTHEELREAVLQRIEAHTQIPGLSRETSDFTTKLDQEYFAGREKDFQTSQASLPQSYQDSSSREGTPKELSEHSSNVSRDSSAYVRQLENTRGTTREHFVAFEQNVNTSANMDHNIKHSLSNSYPSQQHKSASAVYSQLLDHSEPSVYSAGQYKAHLNAGTLFPKSISNEEMKPSMVDAFKKSVISNSEYEQSPVSKLLGPNFKATQDYLNKLKTDRLNDTSVDTSSSSVQNDQDRKIAELRQPGSFSQGSSLLDETGFRPRKEAWSDHERSNQSQTYNFIGSEKPTMEQELPKYSFRPQANVSMNGDTSIPVSSTYSYLNSVDQYGINSLGSLTEHDSGRSVQSIGQYSKPFGESVAVNRTSRSPLTGNESKDTEGYKGSELFMKNVDTYYKAPISATSGTLKLTDRYHESGSFTKTTVAPPTETSVISDGGYDSFQRAKGLTSGEKGVPTNLTKSSTYETPLTSFRDKKTWGGEARNLRYSAGSSAVMSQDDAEDTDDLLSYEAALEGDIKYFKNRRENSQNYHSSSINSKTEGLTPSHLSGDISAINGSIDRDPHRRIPTSTGFTKSDEQTKIYHLSLGAGEVRPVEAFRETIGTLEGDESDGALSSDALEDEDQNEDGYVSDRNTTPATESSSSSLYQPYLPIALRQPPSAERESELTGNSSSTFGVYDIRHSSGPGSTNRRRKAMGLSPIPGRVPKPSNGIVYVSGDSSPLSMPEGASADEKSKNGRNSVDDTSKDTSKASLGTSSTLHNSERSRTSSRSSRSKSHLEEERPRSSSKEGSYRTRSRGSSFEEAKMIDDYIGGRKAIPQGKQAKQKSSRSRNISNSDDSHSSRELHSKSADLNQMWERFQESLRSSPCSKNEDSVSSHLSRLSALLSKPIDIITTSSENETEHFRKPRSHSYASSSSDLSTESDQPYNPQTYSLTRQIQLRKLLETVNIADVPTFPRLRHRDTTTTSSTLSDTSASEIPEVHTSFPRANRASRKVSKTPALEPFVQTKPRSADIISKPKCICAIKSSDSEPKALQDLAERRKHAFVEKKGHLPQTHEVGINFPTPKAVQEKKQGRTKKVYVDVGVQTKRDSDDDSFIHKRKDNSKIAAKEQSLENNIEKFAPRRKERHLASQNSPRKPPQRLSPSRNKERHIASQNHSHDSTRLSDDNLVDESREQRSLSRKDMSKGKHKERNPLSPDPNHKPHRSVLDTSGPTWFYPVTNRHYSRPSPHPAVGPSKLRYDEQTVNTFSPPAAPPSASMQKLSLQDAFFFAKPDFVKRSRARLSRIERNKNFRENGESIATGEDRVSKMEIPPNKPASNKPQQDPRTEKLHRPKPRLLSKKEMKTLNLKLYNNLPEVKAKKADNRRANFYRSNRLRAKLFDKRVRENLKKRYAA</sequence>
<dbReference type="Pfam" id="PF15309">
    <property type="entry name" value="ALMS_motif"/>
    <property type="match status" value="1"/>
</dbReference>
<feature type="region of interest" description="Disordered" evidence="4">
    <location>
        <begin position="1414"/>
        <end position="1446"/>
    </location>
</feature>
<dbReference type="GeneID" id="110250464"/>
<feature type="compositionally biased region" description="Low complexity" evidence="4">
    <location>
        <begin position="388"/>
        <end position="404"/>
    </location>
</feature>
<keyword evidence="3" id="KW-0206">Cytoskeleton</keyword>
<feature type="region of interest" description="Disordered" evidence="4">
    <location>
        <begin position="376"/>
        <end position="408"/>
    </location>
</feature>
<feature type="compositionally biased region" description="Basic and acidic residues" evidence="4">
    <location>
        <begin position="1811"/>
        <end position="1825"/>
    </location>
</feature>